<dbReference type="InterPro" id="IPR012338">
    <property type="entry name" value="Beta-lactam/transpept-like"/>
</dbReference>
<keyword evidence="4" id="KW-1185">Reference proteome</keyword>
<dbReference type="EMBL" id="BAABIA010000010">
    <property type="protein sequence ID" value="GAA5147960.1"/>
    <property type="molecule type" value="Genomic_DNA"/>
</dbReference>
<dbReference type="Gene3D" id="3.50.80.20">
    <property type="entry name" value="D-Ala-D-Ala carboxypeptidase C, peptidase S13"/>
    <property type="match status" value="1"/>
</dbReference>
<keyword evidence="3" id="KW-0645">Protease</keyword>
<dbReference type="PANTHER" id="PTHR30023">
    <property type="entry name" value="D-ALANYL-D-ALANINE CARBOXYPEPTIDASE"/>
    <property type="match status" value="1"/>
</dbReference>
<gene>
    <name evidence="3" type="primary">dacB</name>
    <name evidence="3" type="ORF">GCM10023213_43430</name>
</gene>
<organism evidence="3 4">
    <name type="scientific">Prosthecobacter algae</name>
    <dbReference type="NCBI Taxonomy" id="1144682"/>
    <lineage>
        <taxon>Bacteria</taxon>
        <taxon>Pseudomonadati</taxon>
        <taxon>Verrucomicrobiota</taxon>
        <taxon>Verrucomicrobiia</taxon>
        <taxon>Verrucomicrobiales</taxon>
        <taxon>Verrucomicrobiaceae</taxon>
        <taxon>Prosthecobacter</taxon>
    </lineage>
</organism>
<proteinExistence type="inferred from homology"/>
<dbReference type="InterPro" id="IPR000667">
    <property type="entry name" value="Peptidase_S13"/>
</dbReference>
<name>A0ABP9PQ44_9BACT</name>
<dbReference type="PANTHER" id="PTHR30023:SF0">
    <property type="entry name" value="PENICILLIN-SENSITIVE CARBOXYPEPTIDASE A"/>
    <property type="match status" value="1"/>
</dbReference>
<dbReference type="SUPFAM" id="SSF56601">
    <property type="entry name" value="beta-lactamase/transpeptidase-like"/>
    <property type="match status" value="1"/>
</dbReference>
<dbReference type="PRINTS" id="PR00922">
    <property type="entry name" value="DADACBPTASE3"/>
</dbReference>
<dbReference type="NCBIfam" id="TIGR00666">
    <property type="entry name" value="PBP4"/>
    <property type="match status" value="1"/>
</dbReference>
<evidence type="ECO:0000313" key="4">
    <source>
        <dbReference type="Proteomes" id="UP001499852"/>
    </source>
</evidence>
<protein>
    <submittedName>
        <fullName evidence="3">D-alanyl-D-alanine carboxypeptidase/D-alanyl-D-alanine-endopeptidase</fullName>
    </submittedName>
</protein>
<evidence type="ECO:0000256" key="1">
    <source>
        <dbReference type="ARBA" id="ARBA00006096"/>
    </source>
</evidence>
<comment type="caution">
    <text evidence="3">The sequence shown here is derived from an EMBL/GenBank/DDBJ whole genome shotgun (WGS) entry which is preliminary data.</text>
</comment>
<keyword evidence="2" id="KW-0378">Hydrolase</keyword>
<accession>A0ABP9PQ44</accession>
<reference evidence="4" key="1">
    <citation type="journal article" date="2019" name="Int. J. Syst. Evol. Microbiol.">
        <title>The Global Catalogue of Microorganisms (GCM) 10K type strain sequencing project: providing services to taxonomists for standard genome sequencing and annotation.</title>
        <authorList>
            <consortium name="The Broad Institute Genomics Platform"/>
            <consortium name="The Broad Institute Genome Sequencing Center for Infectious Disease"/>
            <person name="Wu L."/>
            <person name="Ma J."/>
        </authorList>
    </citation>
    <scope>NUCLEOTIDE SEQUENCE [LARGE SCALE GENOMIC DNA]</scope>
    <source>
        <strain evidence="4">JCM 18053</strain>
    </source>
</reference>
<sequence>MAREEPGMQGAAIGFCLLDAQGQVIEELNSQTAFIPASTLKTLTTATALEKWGPDYRLETIVETTNPLQEGGLTGDVIIRGGGDPMLSLNDLEGWVLTLLQKGVKRIHGRIIGDGSLFPGSLYDDFWNWGDIGNGYGSGVSGLNLEHNRSLVRIRPGKEVGAKATFLVASPQVPKVQWVNEVTTGAANSGDGVMIHGGERTAVLHLRGTVPLSAGNFEVTAAVPDPELYAAHHLRVLLVDAGIQVDGDAVSAGELRSAGESIPETSEILIKHLSPSLKEIVTSIHATSDNHETECLYRLLGIREGRSSDEVLRAHWRSRGLVFEGLRMEDGCGLARSDFIRPLDLAQLQHVAGAGPQGAVYRESLLATEDGTVRWKGGAMSGVRSYTGFVKGASGAEFSFALMVNHFSDSQAVARLREAVLGVLKAR</sequence>
<dbReference type="GO" id="GO:0004180">
    <property type="term" value="F:carboxypeptidase activity"/>
    <property type="evidence" value="ECO:0007669"/>
    <property type="project" value="UniProtKB-KW"/>
</dbReference>
<comment type="similarity">
    <text evidence="1">Belongs to the peptidase S13 family.</text>
</comment>
<dbReference type="Pfam" id="PF02113">
    <property type="entry name" value="Peptidase_S13"/>
    <property type="match status" value="1"/>
</dbReference>
<dbReference type="Proteomes" id="UP001499852">
    <property type="component" value="Unassembled WGS sequence"/>
</dbReference>
<dbReference type="Gene3D" id="3.40.710.10">
    <property type="entry name" value="DD-peptidase/beta-lactamase superfamily"/>
    <property type="match status" value="1"/>
</dbReference>
<evidence type="ECO:0000313" key="3">
    <source>
        <dbReference type="EMBL" id="GAA5147960.1"/>
    </source>
</evidence>
<evidence type="ECO:0000256" key="2">
    <source>
        <dbReference type="ARBA" id="ARBA00022801"/>
    </source>
</evidence>
<keyword evidence="3" id="KW-0121">Carboxypeptidase</keyword>